<dbReference type="EMBL" id="JBGMDY010000005">
    <property type="protein sequence ID" value="KAL2334827.1"/>
    <property type="molecule type" value="Genomic_DNA"/>
</dbReference>
<evidence type="ECO:0000313" key="4">
    <source>
        <dbReference type="EMBL" id="KAL2334827.1"/>
    </source>
</evidence>
<dbReference type="PROSITE" id="PS51375">
    <property type="entry name" value="PPR"/>
    <property type="match status" value="4"/>
</dbReference>
<dbReference type="InterPro" id="IPR002885">
    <property type="entry name" value="PPR_rpt"/>
</dbReference>
<feature type="repeat" description="PPR" evidence="3">
    <location>
        <begin position="267"/>
        <end position="301"/>
    </location>
</feature>
<keyword evidence="5" id="KW-1185">Reference proteome</keyword>
<organism evidence="4 5">
    <name type="scientific">Flemingia macrophylla</name>
    <dbReference type="NCBI Taxonomy" id="520843"/>
    <lineage>
        <taxon>Eukaryota</taxon>
        <taxon>Viridiplantae</taxon>
        <taxon>Streptophyta</taxon>
        <taxon>Embryophyta</taxon>
        <taxon>Tracheophyta</taxon>
        <taxon>Spermatophyta</taxon>
        <taxon>Magnoliopsida</taxon>
        <taxon>eudicotyledons</taxon>
        <taxon>Gunneridae</taxon>
        <taxon>Pentapetalae</taxon>
        <taxon>rosids</taxon>
        <taxon>fabids</taxon>
        <taxon>Fabales</taxon>
        <taxon>Fabaceae</taxon>
        <taxon>Papilionoideae</taxon>
        <taxon>50 kb inversion clade</taxon>
        <taxon>NPAAA clade</taxon>
        <taxon>indigoferoid/millettioid clade</taxon>
        <taxon>Phaseoleae</taxon>
        <taxon>Flemingia</taxon>
    </lineage>
</organism>
<accession>A0ABD1MG87</accession>
<evidence type="ECO:0000256" key="2">
    <source>
        <dbReference type="ARBA" id="ARBA00022737"/>
    </source>
</evidence>
<comment type="caution">
    <text evidence="4">The sequence shown here is derived from an EMBL/GenBank/DDBJ whole genome shotgun (WGS) entry which is preliminary data.</text>
</comment>
<dbReference type="PANTHER" id="PTHR46128">
    <property type="entry name" value="MITOCHONDRIAL GROUP I INTRON SPLICING FACTOR CCM1"/>
    <property type="match status" value="1"/>
</dbReference>
<feature type="repeat" description="PPR" evidence="3">
    <location>
        <begin position="205"/>
        <end position="239"/>
    </location>
</feature>
<feature type="repeat" description="PPR" evidence="3">
    <location>
        <begin position="135"/>
        <end position="169"/>
    </location>
</feature>
<dbReference type="AlphaFoldDB" id="A0ABD1MG87"/>
<feature type="repeat" description="PPR" evidence="3">
    <location>
        <begin position="170"/>
        <end position="204"/>
    </location>
</feature>
<dbReference type="PANTHER" id="PTHR46128:SF358">
    <property type="entry name" value="TETRATRICOPEPTIDE REPEAT (TPR)-LIKE SUPERFAMILY PROTEIN"/>
    <property type="match status" value="1"/>
</dbReference>
<protein>
    <recommendedName>
        <fullName evidence="6">Pentatricopeptide repeat-containing protein</fullName>
    </recommendedName>
</protein>
<evidence type="ECO:0000313" key="5">
    <source>
        <dbReference type="Proteomes" id="UP001603857"/>
    </source>
</evidence>
<gene>
    <name evidence="4" type="ORF">Fmac_016040</name>
</gene>
<name>A0ABD1MG87_9FABA</name>
<proteinExistence type="inferred from homology"/>
<dbReference type="InterPro" id="IPR011990">
    <property type="entry name" value="TPR-like_helical_dom_sf"/>
</dbReference>
<dbReference type="Gene3D" id="1.25.40.10">
    <property type="entry name" value="Tetratricopeptide repeat domain"/>
    <property type="match status" value="3"/>
</dbReference>
<dbReference type="InterPro" id="IPR050872">
    <property type="entry name" value="PPR_P_subfamily"/>
</dbReference>
<comment type="similarity">
    <text evidence="1">Belongs to the PPR family. P subfamily.</text>
</comment>
<reference evidence="4 5" key="1">
    <citation type="submission" date="2024-08" db="EMBL/GenBank/DDBJ databases">
        <title>Insights into the chromosomal genome structure of Flemingia macrophylla.</title>
        <authorList>
            <person name="Ding Y."/>
            <person name="Zhao Y."/>
            <person name="Bi W."/>
            <person name="Wu M."/>
            <person name="Zhao G."/>
            <person name="Gong Y."/>
            <person name="Li W."/>
            <person name="Zhang P."/>
        </authorList>
    </citation>
    <scope>NUCLEOTIDE SEQUENCE [LARGE SCALE GENOMIC DNA]</scope>
    <source>
        <strain evidence="4">DYQJB</strain>
        <tissue evidence="4">Leaf</tissue>
    </source>
</reference>
<dbReference type="NCBIfam" id="TIGR00756">
    <property type="entry name" value="PPR"/>
    <property type="match status" value="5"/>
</dbReference>
<evidence type="ECO:0000256" key="1">
    <source>
        <dbReference type="ARBA" id="ARBA00007626"/>
    </source>
</evidence>
<dbReference type="Pfam" id="PF01535">
    <property type="entry name" value="PPR"/>
    <property type="match status" value="1"/>
</dbReference>
<sequence length="304" mass="33846">MSSSRSGQAKVDERCRHQTRSVVDTDELAEVAPSGGRCGVALELQQEVDEFTKISEIPIAWEFLLHALEASLDAPHLGEANSDTMPLSMLRYAVASSLYTPKFLSFILPRLCKDKLVSHACQWYSEMTVKGISPDAITYSTLIYGFCIVGELEEAIRFLNEMVVENINPNKYTFNTLIDGLCKEGKVKDGETVVGMMLKHGVEPDVVTFNTLMDGYCLVNDENCAKYVFGNMARSGVTPDVWSYNIMINGLSVVLQSKMETSGWVPDSATFDIIIRALLEKNENDKAEKLLHEMIARGLHTNTR</sequence>
<dbReference type="Proteomes" id="UP001603857">
    <property type="component" value="Unassembled WGS sequence"/>
</dbReference>
<dbReference type="Pfam" id="PF12854">
    <property type="entry name" value="PPR_1"/>
    <property type="match status" value="1"/>
</dbReference>
<evidence type="ECO:0008006" key="6">
    <source>
        <dbReference type="Google" id="ProtNLM"/>
    </source>
</evidence>
<keyword evidence="2" id="KW-0677">Repeat</keyword>
<dbReference type="Pfam" id="PF13041">
    <property type="entry name" value="PPR_2"/>
    <property type="match status" value="1"/>
</dbReference>
<evidence type="ECO:0000256" key="3">
    <source>
        <dbReference type="PROSITE-ProRule" id="PRU00708"/>
    </source>
</evidence>